<name>A0A8K0X6Q0_9PEZI</name>
<sequence length="70" mass="7477">MACILRLAHCLVVVVNGSSPLALGHRLWCLQPGQIGTVPVACPALATTTSMLACFHALPIYTRTRAKQHP</sequence>
<evidence type="ECO:0000256" key="1">
    <source>
        <dbReference type="SAM" id="SignalP"/>
    </source>
</evidence>
<evidence type="ECO:0000313" key="2">
    <source>
        <dbReference type="EMBL" id="KAH7369117.1"/>
    </source>
</evidence>
<protein>
    <recommendedName>
        <fullName evidence="4">Secreted protein</fullName>
    </recommendedName>
</protein>
<proteinExistence type="predicted"/>
<evidence type="ECO:0000313" key="3">
    <source>
        <dbReference type="Proteomes" id="UP000813385"/>
    </source>
</evidence>
<comment type="caution">
    <text evidence="2">The sequence shown here is derived from an EMBL/GenBank/DDBJ whole genome shotgun (WGS) entry which is preliminary data.</text>
</comment>
<feature type="signal peptide" evidence="1">
    <location>
        <begin position="1"/>
        <end position="17"/>
    </location>
</feature>
<keyword evidence="3" id="KW-1185">Reference proteome</keyword>
<dbReference type="Proteomes" id="UP000813385">
    <property type="component" value="Unassembled WGS sequence"/>
</dbReference>
<dbReference type="AlphaFoldDB" id="A0A8K0X6Q0"/>
<reference evidence="2" key="1">
    <citation type="journal article" date="2021" name="Nat. Commun.">
        <title>Genetic determinants of endophytism in the Arabidopsis root mycobiome.</title>
        <authorList>
            <person name="Mesny F."/>
            <person name="Miyauchi S."/>
            <person name="Thiergart T."/>
            <person name="Pickel B."/>
            <person name="Atanasova L."/>
            <person name="Karlsson M."/>
            <person name="Huettel B."/>
            <person name="Barry K.W."/>
            <person name="Haridas S."/>
            <person name="Chen C."/>
            <person name="Bauer D."/>
            <person name="Andreopoulos W."/>
            <person name="Pangilinan J."/>
            <person name="LaButti K."/>
            <person name="Riley R."/>
            <person name="Lipzen A."/>
            <person name="Clum A."/>
            <person name="Drula E."/>
            <person name="Henrissat B."/>
            <person name="Kohler A."/>
            <person name="Grigoriev I.V."/>
            <person name="Martin F.M."/>
            <person name="Hacquard S."/>
        </authorList>
    </citation>
    <scope>NUCLEOTIDE SEQUENCE</scope>
    <source>
        <strain evidence="2">MPI-CAGE-AT-0016</strain>
    </source>
</reference>
<evidence type="ECO:0008006" key="4">
    <source>
        <dbReference type="Google" id="ProtNLM"/>
    </source>
</evidence>
<feature type="chain" id="PRO_5035462025" description="Secreted protein" evidence="1">
    <location>
        <begin position="18"/>
        <end position="70"/>
    </location>
</feature>
<dbReference type="EMBL" id="JAGPXD010000002">
    <property type="protein sequence ID" value="KAH7369117.1"/>
    <property type="molecule type" value="Genomic_DNA"/>
</dbReference>
<organism evidence="2 3">
    <name type="scientific">Plectosphaerella cucumerina</name>
    <dbReference type="NCBI Taxonomy" id="40658"/>
    <lineage>
        <taxon>Eukaryota</taxon>
        <taxon>Fungi</taxon>
        <taxon>Dikarya</taxon>
        <taxon>Ascomycota</taxon>
        <taxon>Pezizomycotina</taxon>
        <taxon>Sordariomycetes</taxon>
        <taxon>Hypocreomycetidae</taxon>
        <taxon>Glomerellales</taxon>
        <taxon>Plectosphaerellaceae</taxon>
        <taxon>Plectosphaerella</taxon>
    </lineage>
</organism>
<accession>A0A8K0X6Q0</accession>
<keyword evidence="1" id="KW-0732">Signal</keyword>
<gene>
    <name evidence="2" type="ORF">B0T11DRAFT_278243</name>
</gene>